<feature type="domain" description="AB hydrolase-1" evidence="1">
    <location>
        <begin position="35"/>
        <end position="135"/>
    </location>
</feature>
<dbReference type="Pfam" id="PF00561">
    <property type="entry name" value="Abhydrolase_1"/>
    <property type="match status" value="1"/>
</dbReference>
<dbReference type="SUPFAM" id="SSF53474">
    <property type="entry name" value="alpha/beta-Hydrolases"/>
    <property type="match status" value="1"/>
</dbReference>
<evidence type="ECO:0000313" key="2">
    <source>
        <dbReference type="EnsemblMetazoa" id="XP_029344469.1"/>
    </source>
</evidence>
<dbReference type="RefSeq" id="XP_029344470.1">
    <property type="nucleotide sequence ID" value="XM_029488610.1"/>
</dbReference>
<dbReference type="Proteomes" id="UP000007819">
    <property type="component" value="Chromosome A1"/>
</dbReference>
<dbReference type="GO" id="GO:0017171">
    <property type="term" value="F:serine hydrolase activity"/>
    <property type="evidence" value="ECO:0007669"/>
    <property type="project" value="TreeGrafter"/>
</dbReference>
<name>A0A8R2JQT1_ACYPI</name>
<dbReference type="GeneID" id="100573672"/>
<dbReference type="EnsemblMetazoa" id="XM_029488608.1">
    <property type="protein sequence ID" value="XP_029344468.1"/>
    <property type="gene ID" value="LOC100573672"/>
</dbReference>
<protein>
    <recommendedName>
        <fullName evidence="1">AB hydrolase-1 domain-containing protein</fullName>
    </recommendedName>
</protein>
<dbReference type="InterPro" id="IPR000073">
    <property type="entry name" value="AB_hydrolase_1"/>
</dbReference>
<proteinExistence type="predicted"/>
<dbReference type="RefSeq" id="XP_029344468.1">
    <property type="nucleotide sequence ID" value="XM_029488608.1"/>
</dbReference>
<evidence type="ECO:0000259" key="1">
    <source>
        <dbReference type="Pfam" id="PF00561"/>
    </source>
</evidence>
<dbReference type="KEGG" id="api:100573672"/>
<dbReference type="RefSeq" id="XP_029344469.1">
    <property type="nucleotide sequence ID" value="XM_029488609.1"/>
</dbReference>
<accession>A0A8R2JQT1</accession>
<dbReference type="PANTHER" id="PTHR46331:SF2">
    <property type="entry name" value="VALACYCLOVIR HYDROLASE"/>
    <property type="match status" value="1"/>
</dbReference>
<organism evidence="2 3">
    <name type="scientific">Acyrthosiphon pisum</name>
    <name type="common">Pea aphid</name>
    <dbReference type="NCBI Taxonomy" id="7029"/>
    <lineage>
        <taxon>Eukaryota</taxon>
        <taxon>Metazoa</taxon>
        <taxon>Ecdysozoa</taxon>
        <taxon>Arthropoda</taxon>
        <taxon>Hexapoda</taxon>
        <taxon>Insecta</taxon>
        <taxon>Pterygota</taxon>
        <taxon>Neoptera</taxon>
        <taxon>Paraneoptera</taxon>
        <taxon>Hemiptera</taxon>
        <taxon>Sternorrhyncha</taxon>
        <taxon>Aphidomorpha</taxon>
        <taxon>Aphidoidea</taxon>
        <taxon>Aphididae</taxon>
        <taxon>Macrosiphini</taxon>
        <taxon>Acyrthosiphon</taxon>
    </lineage>
</organism>
<sequence>MDQRPTVSTDLNSTKIKVKGFEVNYIKVGNGPQKLLIFPGVLGQISDFRPLTENLDGDKYTIYVWEPPGYGRSRPPGKDLSPGFLYRDADCAITLMEALGIDRCSMLGWCNGGCTAMIAASRAADRVDKLVVWNCNAYVTARDLEFYETIRDVRDWPEGRRVPQFETYGEEYVSDTWHGWIDAFRKILDEHGGDVCRGALAKINAPTLIVHGAKDEFVPVEHGVYLHENIKRSTLEIFPDGKHVLHFMSTHKFVSIVDNFLSSSA</sequence>
<dbReference type="PANTHER" id="PTHR46331">
    <property type="entry name" value="VALACYCLOVIR HYDROLASE"/>
    <property type="match status" value="1"/>
</dbReference>
<reference evidence="3" key="1">
    <citation type="submission" date="2010-06" db="EMBL/GenBank/DDBJ databases">
        <authorList>
            <person name="Jiang H."/>
            <person name="Abraham K."/>
            <person name="Ali S."/>
            <person name="Alsbrooks S.L."/>
            <person name="Anim B.N."/>
            <person name="Anosike U.S."/>
            <person name="Attaway T."/>
            <person name="Bandaranaike D.P."/>
            <person name="Battles P.K."/>
            <person name="Bell S.N."/>
            <person name="Bell A.V."/>
            <person name="Beltran B."/>
            <person name="Bickham C."/>
            <person name="Bustamante Y."/>
            <person name="Caleb T."/>
            <person name="Canada A."/>
            <person name="Cardenas V."/>
            <person name="Carter K."/>
            <person name="Chacko J."/>
            <person name="Chandrabose M.N."/>
            <person name="Chavez D."/>
            <person name="Chavez A."/>
            <person name="Chen L."/>
            <person name="Chu H.-S."/>
            <person name="Claassen K.J."/>
            <person name="Cockrell R."/>
            <person name="Collins M."/>
            <person name="Cooper J.A."/>
            <person name="Cree A."/>
            <person name="Curry S.M."/>
            <person name="Da Y."/>
            <person name="Dao M.D."/>
            <person name="Das B."/>
            <person name="Davila M.-L."/>
            <person name="Davy-Carroll L."/>
            <person name="Denson S."/>
            <person name="Dinh H."/>
            <person name="Ebong V.E."/>
            <person name="Edwards J.R."/>
            <person name="Egan A."/>
            <person name="El-Daye J."/>
            <person name="Escobedo L."/>
            <person name="Fernandez S."/>
            <person name="Fernando P.R."/>
            <person name="Flagg N."/>
            <person name="Forbes L.D."/>
            <person name="Fowler R.G."/>
            <person name="Fu Q."/>
            <person name="Gabisi R.A."/>
            <person name="Ganer J."/>
            <person name="Garbino Pronczuk A."/>
            <person name="Garcia R.M."/>
            <person name="Garner T."/>
            <person name="Garrett T.E."/>
            <person name="Gonzalez D.A."/>
            <person name="Hamid H."/>
            <person name="Hawkins E.S."/>
            <person name="Hirani K."/>
            <person name="Hogues M.E."/>
            <person name="Hollins B."/>
            <person name="Hsiao C.-H."/>
            <person name="Jabil R."/>
            <person name="James M.L."/>
            <person name="Jhangiani S.N."/>
            <person name="Johnson B."/>
            <person name="Johnson Q."/>
            <person name="Joshi V."/>
            <person name="Kalu J.B."/>
            <person name="Kam C."/>
            <person name="Kashfia A."/>
            <person name="Keebler J."/>
            <person name="Kisamo H."/>
            <person name="Kovar C.L."/>
            <person name="Lago L.A."/>
            <person name="Lai C.-Y."/>
            <person name="Laidlaw J."/>
            <person name="Lara F."/>
            <person name="Le T.-K."/>
            <person name="Lee S.L."/>
            <person name="Legall F.H."/>
            <person name="Lemon S.J."/>
            <person name="Lewis L.R."/>
            <person name="Li B."/>
            <person name="Liu Y."/>
            <person name="Liu Y.-S."/>
            <person name="Lopez J."/>
            <person name="Lozado R.J."/>
            <person name="Lu J."/>
            <person name="Madu R.C."/>
            <person name="Maheshwari M."/>
            <person name="Maheshwari R."/>
            <person name="Malloy K."/>
            <person name="Martinez E."/>
            <person name="Mathew T."/>
            <person name="Mercado I.C."/>
            <person name="Mercado C."/>
            <person name="Meyer B."/>
            <person name="Montgomery K."/>
            <person name="Morgan M.B."/>
            <person name="Munidasa M."/>
            <person name="Nazareth L.V."/>
            <person name="Nelson J."/>
            <person name="Ng B.M."/>
            <person name="Nguyen N.B."/>
            <person name="Nguyen P.Q."/>
            <person name="Nguyen T."/>
            <person name="Obregon M."/>
            <person name="Okwuonu G.O."/>
            <person name="Onwere C.G."/>
            <person name="Orozco G."/>
            <person name="Parra A."/>
            <person name="Patel S."/>
            <person name="Patil S."/>
            <person name="Perez A."/>
            <person name="Perez Y."/>
            <person name="Pham C."/>
            <person name="Primus E.L."/>
            <person name="Pu L.-L."/>
            <person name="Puazo M."/>
            <person name="Qin X."/>
            <person name="Quiroz J.B."/>
            <person name="Reese J."/>
            <person name="Richards S."/>
            <person name="Rives C.M."/>
            <person name="Robberts R."/>
            <person name="Ruiz S.J."/>
            <person name="Ruiz M.J."/>
            <person name="Santibanez J."/>
            <person name="Schneider B.W."/>
            <person name="Sisson I."/>
            <person name="Smith M."/>
            <person name="Sodergren E."/>
            <person name="Song X.-Z."/>
            <person name="Song B.B."/>
            <person name="Summersgill H."/>
            <person name="Thelus R."/>
            <person name="Thornton R.D."/>
            <person name="Trejos Z.Y."/>
            <person name="Usmani K."/>
            <person name="Vattathil S."/>
            <person name="Villasana D."/>
            <person name="Walker D.L."/>
            <person name="Wang S."/>
            <person name="Wang K."/>
            <person name="White C.S."/>
            <person name="Williams A.C."/>
            <person name="Williamson J."/>
            <person name="Wilson K."/>
            <person name="Woghiren I.O."/>
            <person name="Woodworth J.R."/>
            <person name="Worley K.C."/>
            <person name="Wright R.A."/>
            <person name="Wu W."/>
            <person name="Young L."/>
            <person name="Zhang L."/>
            <person name="Zhang J."/>
            <person name="Zhu Y."/>
            <person name="Muzny D.M."/>
            <person name="Weinstock G."/>
            <person name="Gibbs R.A."/>
        </authorList>
    </citation>
    <scope>NUCLEOTIDE SEQUENCE [LARGE SCALE GENOMIC DNA]</scope>
    <source>
        <strain evidence="3">LSR1</strain>
    </source>
</reference>
<keyword evidence="3" id="KW-1185">Reference proteome</keyword>
<dbReference type="InterPro" id="IPR029058">
    <property type="entry name" value="AB_hydrolase_fold"/>
</dbReference>
<dbReference type="EnsemblMetazoa" id="XM_029488609.1">
    <property type="protein sequence ID" value="XP_029344469.1"/>
    <property type="gene ID" value="LOC100573672"/>
</dbReference>
<dbReference type="OrthoDB" id="19657at2759"/>
<dbReference type="AlphaFoldDB" id="A0A8R2JQT1"/>
<evidence type="ECO:0000313" key="3">
    <source>
        <dbReference type="Proteomes" id="UP000007819"/>
    </source>
</evidence>
<reference evidence="2" key="2">
    <citation type="submission" date="2022-06" db="UniProtKB">
        <authorList>
            <consortium name="EnsemblMetazoa"/>
        </authorList>
    </citation>
    <scope>IDENTIFICATION</scope>
</reference>
<dbReference type="EnsemblMetazoa" id="XM_029488610.1">
    <property type="protein sequence ID" value="XP_029344470.1"/>
    <property type="gene ID" value="LOC100573672"/>
</dbReference>
<dbReference type="Gene3D" id="3.40.50.1820">
    <property type="entry name" value="alpha/beta hydrolase"/>
    <property type="match status" value="1"/>
</dbReference>